<evidence type="ECO:0000313" key="2">
    <source>
        <dbReference type="EMBL" id="SPR99134.1"/>
    </source>
</evidence>
<evidence type="ECO:0000256" key="1">
    <source>
        <dbReference type="SAM" id="MobiDB-lite"/>
    </source>
</evidence>
<evidence type="ECO:0000313" key="3">
    <source>
        <dbReference type="Proteomes" id="UP000256805"/>
    </source>
</evidence>
<sequence length="59" mass="6400">MPPFCRSDRKEVAGYAGETAAPAKHDAPKPRFHNPPSPLSYIYAVPVTPDPGQTENPQP</sequence>
<proteinExistence type="predicted"/>
<reference evidence="2 3" key="1">
    <citation type="submission" date="2018-01" db="EMBL/GenBank/DDBJ databases">
        <authorList>
            <person name="Gaut B.S."/>
            <person name="Morton B.R."/>
            <person name="Clegg M.T."/>
            <person name="Duvall M.R."/>
        </authorList>
    </citation>
    <scope>NUCLEOTIDE SEQUENCE [LARGE SCALE GENOMIC DNA]</scope>
    <source>
        <strain evidence="2">Cupriavidus taiwanensis cmp 52</strain>
    </source>
</reference>
<accession>A0A375J1T9</accession>
<feature type="region of interest" description="Disordered" evidence="1">
    <location>
        <begin position="18"/>
        <end position="39"/>
    </location>
</feature>
<dbReference type="EMBL" id="OVTA01000030">
    <property type="protein sequence ID" value="SPR99134.1"/>
    <property type="molecule type" value="Genomic_DNA"/>
</dbReference>
<dbReference type="AlphaFoldDB" id="A0A375J1T9"/>
<protein>
    <submittedName>
        <fullName evidence="2">Uncharacterized protein</fullName>
    </submittedName>
</protein>
<name>A0A375J1T9_9BURK</name>
<gene>
    <name evidence="2" type="ORF">CBM2634_A80066</name>
</gene>
<organism evidence="2 3">
    <name type="scientific">Cupriavidus taiwanensis</name>
    <dbReference type="NCBI Taxonomy" id="164546"/>
    <lineage>
        <taxon>Bacteria</taxon>
        <taxon>Pseudomonadati</taxon>
        <taxon>Pseudomonadota</taxon>
        <taxon>Betaproteobacteria</taxon>
        <taxon>Burkholderiales</taxon>
        <taxon>Burkholderiaceae</taxon>
        <taxon>Cupriavidus</taxon>
    </lineage>
</organism>
<dbReference type="Proteomes" id="UP000256805">
    <property type="component" value="Unassembled WGS sequence"/>
</dbReference>